<keyword evidence="3" id="KW-0201">Cytochrome c-type biogenesis</keyword>
<dbReference type="PANTHER" id="PTHR30071">
    <property type="entry name" value="HEME EXPORTER PROTEIN C"/>
    <property type="match status" value="1"/>
</dbReference>
<feature type="transmembrane region" description="Helical" evidence="6">
    <location>
        <begin position="221"/>
        <end position="240"/>
    </location>
</feature>
<feature type="transmembrane region" description="Helical" evidence="6">
    <location>
        <begin position="183"/>
        <end position="206"/>
    </location>
</feature>
<keyword evidence="5 6" id="KW-0472">Membrane</keyword>
<sequence length="277" mass="30416">MARTSDVLSVVTMAVLALSMLAYTGYLAMADGRRMGTAGQVLALLGTGTLLATIATRGLSVHRAPLGNMYEFALAAAAFAMVGFTLWSLRRDTRWLGLFVVGPVLLILGAATTAWWTEASQLMPSLQSAWLVIHVTVATLSIGVFVIGFALAVLFLLQRRREERGSGPAFLERVPSADRLDKLTYSAHVIGFPLWTFTLVAGAIWAERAWGRYWGWDPKEVWTFVIWVVYAAYLHSRATAGWTRHSAWLAIAGFACIIINYAVVNVYFVGFHSYSGM</sequence>
<proteinExistence type="predicted"/>
<dbReference type="InterPro" id="IPR017562">
    <property type="entry name" value="Cyt_c_biogenesis_CcsA"/>
</dbReference>
<evidence type="ECO:0000256" key="5">
    <source>
        <dbReference type="ARBA" id="ARBA00023136"/>
    </source>
</evidence>
<gene>
    <name evidence="8" type="primary">ccsB</name>
    <name evidence="8" type="ORF">CYJ76_03530</name>
</gene>
<evidence type="ECO:0000313" key="8">
    <source>
        <dbReference type="EMBL" id="PKZ42232.1"/>
    </source>
</evidence>
<keyword evidence="9" id="KW-1185">Reference proteome</keyword>
<dbReference type="Proteomes" id="UP000234206">
    <property type="component" value="Unassembled WGS sequence"/>
</dbReference>
<protein>
    <submittedName>
        <fullName evidence="8">C-type cytochrome biogenesis protein CcsB</fullName>
    </submittedName>
</protein>
<accession>A0A2I1PC67</accession>
<evidence type="ECO:0000259" key="7">
    <source>
        <dbReference type="Pfam" id="PF01578"/>
    </source>
</evidence>
<dbReference type="InterPro" id="IPR045062">
    <property type="entry name" value="Cyt_c_biogenesis_CcsA/CcmC"/>
</dbReference>
<evidence type="ECO:0000256" key="1">
    <source>
        <dbReference type="ARBA" id="ARBA00004141"/>
    </source>
</evidence>
<evidence type="ECO:0000256" key="3">
    <source>
        <dbReference type="ARBA" id="ARBA00022748"/>
    </source>
</evidence>
<keyword evidence="2 6" id="KW-0812">Transmembrane</keyword>
<evidence type="ECO:0000256" key="2">
    <source>
        <dbReference type="ARBA" id="ARBA00022692"/>
    </source>
</evidence>
<reference evidence="8 9" key="1">
    <citation type="submission" date="2017-12" db="EMBL/GenBank/DDBJ databases">
        <title>Phylogenetic diversity of female urinary microbiome.</title>
        <authorList>
            <person name="Thomas-White K."/>
            <person name="Wolfe A.J."/>
        </authorList>
    </citation>
    <scope>NUCLEOTIDE SEQUENCE [LARGE SCALE GENOMIC DNA]</scope>
    <source>
        <strain evidence="8 9">UMB1298</strain>
    </source>
</reference>
<organism evidence="8 9">
    <name type="scientific">Kytococcus schroeteri</name>
    <dbReference type="NCBI Taxonomy" id="138300"/>
    <lineage>
        <taxon>Bacteria</taxon>
        <taxon>Bacillati</taxon>
        <taxon>Actinomycetota</taxon>
        <taxon>Actinomycetes</taxon>
        <taxon>Micrococcales</taxon>
        <taxon>Kytococcaceae</taxon>
        <taxon>Kytococcus</taxon>
    </lineage>
</organism>
<dbReference type="GO" id="GO:0017004">
    <property type="term" value="P:cytochrome complex assembly"/>
    <property type="evidence" value="ECO:0007669"/>
    <property type="project" value="UniProtKB-KW"/>
</dbReference>
<dbReference type="OrthoDB" id="9814290at2"/>
<feature type="transmembrane region" description="Helical" evidence="6">
    <location>
        <begin position="6"/>
        <end position="29"/>
    </location>
</feature>
<dbReference type="AlphaFoldDB" id="A0A2I1PC67"/>
<dbReference type="GO" id="GO:0020037">
    <property type="term" value="F:heme binding"/>
    <property type="evidence" value="ECO:0007669"/>
    <property type="project" value="InterPro"/>
</dbReference>
<dbReference type="NCBIfam" id="TIGR03144">
    <property type="entry name" value="cytochr_II_ccsB"/>
    <property type="match status" value="1"/>
</dbReference>
<evidence type="ECO:0000256" key="4">
    <source>
        <dbReference type="ARBA" id="ARBA00022989"/>
    </source>
</evidence>
<dbReference type="GO" id="GO:0005886">
    <property type="term" value="C:plasma membrane"/>
    <property type="evidence" value="ECO:0007669"/>
    <property type="project" value="TreeGrafter"/>
</dbReference>
<evidence type="ECO:0000256" key="6">
    <source>
        <dbReference type="SAM" id="Phobius"/>
    </source>
</evidence>
<feature type="transmembrane region" description="Helical" evidence="6">
    <location>
        <begin position="96"/>
        <end position="117"/>
    </location>
</feature>
<dbReference type="InterPro" id="IPR002541">
    <property type="entry name" value="Cyt_c_assembly"/>
</dbReference>
<keyword evidence="4 6" id="KW-1133">Transmembrane helix</keyword>
<feature type="transmembrane region" description="Helical" evidence="6">
    <location>
        <begin position="72"/>
        <end position="89"/>
    </location>
</feature>
<evidence type="ECO:0000313" key="9">
    <source>
        <dbReference type="Proteomes" id="UP000234206"/>
    </source>
</evidence>
<comment type="caution">
    <text evidence="8">The sequence shown here is derived from an EMBL/GenBank/DDBJ whole genome shotgun (WGS) entry which is preliminary data.</text>
</comment>
<feature type="transmembrane region" description="Helical" evidence="6">
    <location>
        <begin position="129"/>
        <end position="157"/>
    </location>
</feature>
<dbReference type="PANTHER" id="PTHR30071:SF1">
    <property type="entry name" value="CYTOCHROME B_B6 PROTEIN-RELATED"/>
    <property type="match status" value="1"/>
</dbReference>
<comment type="subcellular location">
    <subcellularLocation>
        <location evidence="1">Membrane</location>
        <topology evidence="1">Multi-pass membrane protein</topology>
    </subcellularLocation>
</comment>
<dbReference type="Pfam" id="PF01578">
    <property type="entry name" value="Cytochrom_C_asm"/>
    <property type="match status" value="1"/>
</dbReference>
<feature type="transmembrane region" description="Helical" evidence="6">
    <location>
        <begin position="247"/>
        <end position="268"/>
    </location>
</feature>
<name>A0A2I1PC67_9MICO</name>
<dbReference type="EMBL" id="PKIZ01000005">
    <property type="protein sequence ID" value="PKZ42232.1"/>
    <property type="molecule type" value="Genomic_DNA"/>
</dbReference>
<feature type="domain" description="Cytochrome c assembly protein" evidence="7">
    <location>
        <begin position="68"/>
        <end position="272"/>
    </location>
</feature>